<proteinExistence type="predicted"/>
<protein>
    <submittedName>
        <fullName evidence="1">Uncharacterized protein</fullName>
    </submittedName>
</protein>
<dbReference type="EMBL" id="CM026424">
    <property type="protein sequence ID" value="KAG0581247.1"/>
    <property type="molecule type" value="Genomic_DNA"/>
</dbReference>
<keyword evidence="2" id="KW-1185">Reference proteome</keyword>
<sequence>MAMLSYREYFVMADKRTLQMCESLLEQLPMQAPARAQNPLWAFLKGIEGFDNICAAECLARLLDAHYDTIGVLKLATKRDLIEDAGLKAGDALRIVSAAKRAVARPKSAPTAALPWASESY</sequence>
<gene>
    <name evidence="1" type="ORF">KC19_4G236100</name>
</gene>
<dbReference type="AlphaFoldDB" id="A0A8T0IED7"/>
<reference evidence="1" key="1">
    <citation type="submission" date="2020-06" db="EMBL/GenBank/DDBJ databases">
        <title>WGS assembly of Ceratodon purpureus strain R40.</title>
        <authorList>
            <person name="Carey S.B."/>
            <person name="Jenkins J."/>
            <person name="Shu S."/>
            <person name="Lovell J.T."/>
            <person name="Sreedasyam A."/>
            <person name="Maumus F."/>
            <person name="Tiley G.P."/>
            <person name="Fernandez-Pozo N."/>
            <person name="Barry K."/>
            <person name="Chen C."/>
            <person name="Wang M."/>
            <person name="Lipzen A."/>
            <person name="Daum C."/>
            <person name="Saski C.A."/>
            <person name="Payton A.C."/>
            <person name="Mcbreen J.C."/>
            <person name="Conrad R.E."/>
            <person name="Kollar L.M."/>
            <person name="Olsson S."/>
            <person name="Huttunen S."/>
            <person name="Landis J.B."/>
            <person name="Wickett N.J."/>
            <person name="Johnson M.G."/>
            <person name="Rensing S.A."/>
            <person name="Grimwood J."/>
            <person name="Schmutz J."/>
            <person name="Mcdaniel S.F."/>
        </authorList>
    </citation>
    <scope>NUCLEOTIDE SEQUENCE</scope>
    <source>
        <strain evidence="1">R40</strain>
    </source>
</reference>
<name>A0A8T0IED7_CERPU</name>
<accession>A0A8T0IED7</accession>
<comment type="caution">
    <text evidence="1">The sequence shown here is derived from an EMBL/GenBank/DDBJ whole genome shotgun (WGS) entry which is preliminary data.</text>
</comment>
<organism evidence="1 2">
    <name type="scientific">Ceratodon purpureus</name>
    <name type="common">Fire moss</name>
    <name type="synonym">Dicranum purpureum</name>
    <dbReference type="NCBI Taxonomy" id="3225"/>
    <lineage>
        <taxon>Eukaryota</taxon>
        <taxon>Viridiplantae</taxon>
        <taxon>Streptophyta</taxon>
        <taxon>Embryophyta</taxon>
        <taxon>Bryophyta</taxon>
        <taxon>Bryophytina</taxon>
        <taxon>Bryopsida</taxon>
        <taxon>Dicranidae</taxon>
        <taxon>Pseudoditrichales</taxon>
        <taxon>Ditrichaceae</taxon>
        <taxon>Ceratodon</taxon>
    </lineage>
</organism>
<evidence type="ECO:0000313" key="1">
    <source>
        <dbReference type="EMBL" id="KAG0581247.1"/>
    </source>
</evidence>
<dbReference type="OrthoDB" id="10416165at2759"/>
<dbReference type="Proteomes" id="UP000822688">
    <property type="component" value="Chromosome 4"/>
</dbReference>
<evidence type="ECO:0000313" key="2">
    <source>
        <dbReference type="Proteomes" id="UP000822688"/>
    </source>
</evidence>